<evidence type="ECO:0000259" key="7">
    <source>
        <dbReference type="Pfam" id="PF10035"/>
    </source>
</evidence>
<reference evidence="8 9" key="1">
    <citation type="submission" date="2018-10" db="EMBL/GenBank/DDBJ databases">
        <title>Draft genome sequence of Bacillus salarius IM0101, isolated from a hypersaline soil in Inner Mongolia, China.</title>
        <authorList>
            <person name="Yamprayoonswat W."/>
            <person name="Boonvisut S."/>
            <person name="Jumpathong W."/>
            <person name="Sittihan S."/>
            <person name="Ruangsuj P."/>
            <person name="Wanthongcharoen S."/>
            <person name="Thongpramul N."/>
            <person name="Pimmason S."/>
            <person name="Yu B."/>
            <person name="Yasawong M."/>
        </authorList>
    </citation>
    <scope>NUCLEOTIDE SEQUENCE [LARGE SCALE GENOMIC DNA]</scope>
    <source>
        <strain evidence="8 9">IM0101</strain>
    </source>
</reference>
<dbReference type="RefSeq" id="WP_125555847.1">
    <property type="nucleotide sequence ID" value="NZ_RBVX01000008.1"/>
</dbReference>
<dbReference type="EMBL" id="RBVX01000008">
    <property type="protein sequence ID" value="RSL33443.1"/>
    <property type="molecule type" value="Genomic_DNA"/>
</dbReference>
<dbReference type="Pfam" id="PF10035">
    <property type="entry name" value="DUF2179"/>
    <property type="match status" value="1"/>
</dbReference>
<feature type="transmembrane region" description="Helical" evidence="6">
    <location>
        <begin position="39"/>
        <end position="67"/>
    </location>
</feature>
<dbReference type="AlphaFoldDB" id="A0A3R9P9M7"/>
<feature type="transmembrane region" description="Helical" evidence="6">
    <location>
        <begin position="7"/>
        <end position="27"/>
    </location>
</feature>
<keyword evidence="4 6" id="KW-1133">Transmembrane helix</keyword>
<name>A0A3R9P9M7_9BACI</name>
<dbReference type="InterPro" id="IPR019264">
    <property type="entry name" value="DUF2179"/>
</dbReference>
<evidence type="ECO:0000256" key="2">
    <source>
        <dbReference type="ARBA" id="ARBA00022475"/>
    </source>
</evidence>
<keyword evidence="2" id="KW-1003">Cell membrane</keyword>
<gene>
    <name evidence="8" type="ORF">D7Z54_10785</name>
</gene>
<accession>A0A3R9P9M7</accession>
<dbReference type="InterPro" id="IPR051461">
    <property type="entry name" value="UPF0750_membrane"/>
</dbReference>
<feature type="transmembrane region" description="Helical" evidence="6">
    <location>
        <begin position="74"/>
        <end position="100"/>
    </location>
</feature>
<dbReference type="Proteomes" id="UP000275076">
    <property type="component" value="Unassembled WGS sequence"/>
</dbReference>
<dbReference type="OrthoDB" id="1758221at2"/>
<dbReference type="PANTHER" id="PTHR33545:SF10">
    <property type="entry name" value="UPF0750 MEMBRANE PROTEIN YPJC"/>
    <property type="match status" value="1"/>
</dbReference>
<evidence type="ECO:0000256" key="4">
    <source>
        <dbReference type="ARBA" id="ARBA00022989"/>
    </source>
</evidence>
<dbReference type="InterPro" id="IPR015867">
    <property type="entry name" value="N-reg_PII/ATP_PRibTrfase_C"/>
</dbReference>
<organism evidence="8 9">
    <name type="scientific">Salibacterium salarium</name>
    <dbReference type="NCBI Taxonomy" id="284579"/>
    <lineage>
        <taxon>Bacteria</taxon>
        <taxon>Bacillati</taxon>
        <taxon>Bacillota</taxon>
        <taxon>Bacilli</taxon>
        <taxon>Bacillales</taxon>
        <taxon>Bacillaceae</taxon>
    </lineage>
</organism>
<sequence>MTWHLKNTFFIILGSSIMAFGIVYFNMQNNLADGGFTGITLLLYFVLDIDPAISNLVLNIPFFILGWKILGRTVFIYTIIGTVSISLFLWLFQTFTLIQLPLQQDMTLAALFAGVFIGTGLGMVFRYGGTTGGSDIIAKLGVRYLGWSMGKTLFIFDAIVITSSLVYLDYREAMYTLVAVFVAAKVIDFIQQGAYSAKASFIISENPHELADTILKEMNRGATVLQGKGTFTGSEKEVLYCVVARNELVRLKNLVERKDPHAFVTVNDVQDVIGEGFTLDENKNPIHTS</sequence>
<dbReference type="InterPro" id="IPR003740">
    <property type="entry name" value="YitT"/>
</dbReference>
<protein>
    <submittedName>
        <fullName evidence="8">YitT family protein</fullName>
    </submittedName>
</protein>
<feature type="transmembrane region" description="Helical" evidence="6">
    <location>
        <begin position="106"/>
        <end position="125"/>
    </location>
</feature>
<feature type="transmembrane region" description="Helical" evidence="6">
    <location>
        <begin position="145"/>
        <end position="167"/>
    </location>
</feature>
<dbReference type="CDD" id="cd16380">
    <property type="entry name" value="YitT_C"/>
    <property type="match status" value="1"/>
</dbReference>
<keyword evidence="3 6" id="KW-0812">Transmembrane</keyword>
<evidence type="ECO:0000313" key="9">
    <source>
        <dbReference type="Proteomes" id="UP000275076"/>
    </source>
</evidence>
<dbReference type="GO" id="GO:0005886">
    <property type="term" value="C:plasma membrane"/>
    <property type="evidence" value="ECO:0007669"/>
    <property type="project" value="UniProtKB-SubCell"/>
</dbReference>
<dbReference type="PIRSF" id="PIRSF006483">
    <property type="entry name" value="Membrane_protein_YitT"/>
    <property type="match status" value="1"/>
</dbReference>
<feature type="domain" description="DUF2179" evidence="7">
    <location>
        <begin position="220"/>
        <end position="274"/>
    </location>
</feature>
<evidence type="ECO:0000256" key="1">
    <source>
        <dbReference type="ARBA" id="ARBA00004651"/>
    </source>
</evidence>
<evidence type="ECO:0000256" key="3">
    <source>
        <dbReference type="ARBA" id="ARBA00022692"/>
    </source>
</evidence>
<proteinExistence type="predicted"/>
<evidence type="ECO:0000313" key="8">
    <source>
        <dbReference type="EMBL" id="RSL33443.1"/>
    </source>
</evidence>
<dbReference type="Gene3D" id="3.30.70.120">
    <property type="match status" value="1"/>
</dbReference>
<keyword evidence="5 6" id="KW-0472">Membrane</keyword>
<comment type="caution">
    <text evidence="8">The sequence shown here is derived from an EMBL/GenBank/DDBJ whole genome shotgun (WGS) entry which is preliminary data.</text>
</comment>
<keyword evidence="9" id="KW-1185">Reference proteome</keyword>
<dbReference type="PANTHER" id="PTHR33545">
    <property type="entry name" value="UPF0750 MEMBRANE PROTEIN YITT-RELATED"/>
    <property type="match status" value="1"/>
</dbReference>
<evidence type="ECO:0000256" key="5">
    <source>
        <dbReference type="ARBA" id="ARBA00023136"/>
    </source>
</evidence>
<comment type="subcellular location">
    <subcellularLocation>
        <location evidence="1">Cell membrane</location>
        <topology evidence="1">Multi-pass membrane protein</topology>
    </subcellularLocation>
</comment>
<dbReference type="Pfam" id="PF02588">
    <property type="entry name" value="YitT_membrane"/>
    <property type="match status" value="1"/>
</dbReference>
<evidence type="ECO:0000256" key="6">
    <source>
        <dbReference type="SAM" id="Phobius"/>
    </source>
</evidence>